<reference evidence="2" key="1">
    <citation type="submission" date="2025-08" db="UniProtKB">
        <authorList>
            <consortium name="RefSeq"/>
        </authorList>
    </citation>
    <scope>IDENTIFICATION</scope>
    <source>
        <tissue evidence="2">Blood</tissue>
    </source>
</reference>
<evidence type="ECO:0000313" key="1">
    <source>
        <dbReference type="Proteomes" id="UP001732780"/>
    </source>
</evidence>
<protein>
    <submittedName>
        <fullName evidence="2">Uncharacterized protein LOC141573431 isoform X1</fullName>
    </submittedName>
</protein>
<proteinExistence type="predicted"/>
<name>A0AC58NIK5_CAMBA</name>
<keyword evidence="1" id="KW-1185">Reference proteome</keyword>
<organism evidence="1 2">
    <name type="scientific">Camelus bactrianus</name>
    <name type="common">Bactrian camel</name>
    <dbReference type="NCBI Taxonomy" id="9837"/>
    <lineage>
        <taxon>Eukaryota</taxon>
        <taxon>Metazoa</taxon>
        <taxon>Chordata</taxon>
        <taxon>Craniata</taxon>
        <taxon>Vertebrata</taxon>
        <taxon>Euteleostomi</taxon>
        <taxon>Mammalia</taxon>
        <taxon>Eutheria</taxon>
        <taxon>Laurasiatheria</taxon>
        <taxon>Artiodactyla</taxon>
        <taxon>Tylopoda</taxon>
        <taxon>Camelidae</taxon>
        <taxon>Camelus</taxon>
    </lineage>
</organism>
<dbReference type="RefSeq" id="XP_074197621.1">
    <property type="nucleotide sequence ID" value="XM_074341520.1"/>
</dbReference>
<sequence>MSVTSLSLPHLLLQIEQDPGGSTKPVPLAILCVMSCDPVDAQHPPAEETDCLRYMKGEDTYYPHGAKVVLGVCCLYSRWARVALGIPVPEFLQYTRCLFPNLQNWNDVNHPAVHSMVHPRLELSGSKSISEGTYLKRNGFPDSEGQRKHQPGLEKENSISEPVLGDLTEITLVAQASDREHVPSCSQPQTSTDASYTDKDPGLGGRWPPEIRQMLDSRAASAAVEAGRRSPGELGPGRRRRRRRLGVWVRSRELLHFFSPPRPGLGATSAARDLPEVRLQLNHRKWAGCAEGAEAAAKAATEGAVPGQPVNLFPSEHLLPQFRRTPFSSLSFSWEVGSVHAAQGLGSPLGRGRTLFFFFDFILQRSGYWPQFLILRKCSLCYGGAAGQ</sequence>
<gene>
    <name evidence="2" type="primary">LOC141573431</name>
</gene>
<evidence type="ECO:0000313" key="2">
    <source>
        <dbReference type="RefSeq" id="XP_074197621.1"/>
    </source>
</evidence>
<accession>A0AC58NIK5</accession>
<dbReference type="Proteomes" id="UP001732780">
    <property type="component" value="Chromosome 15"/>
</dbReference>